<dbReference type="OrthoDB" id="7863760at2"/>
<gene>
    <name evidence="2" type="ORF">OA50_00196</name>
</gene>
<dbReference type="RefSeq" id="WP_043136220.1">
    <property type="nucleotide sequence ID" value="NZ_JSUQ01000001.1"/>
</dbReference>
<reference evidence="2 3" key="1">
    <citation type="submission" date="2014-10" db="EMBL/GenBank/DDBJ databases">
        <title>Genome sequence of Ponticoccus sp. strain UMTAT08 isolated from clonal culture of toxic dinoflagellate Alexandrium tamiyavanichii.</title>
        <authorList>
            <person name="Gan H.Y."/>
            <person name="Muhd D.-D."/>
            <person name="Mohd Noor M.E."/>
            <person name="Yeong Y.S."/>
            <person name="Usup G."/>
        </authorList>
    </citation>
    <scope>NUCLEOTIDE SEQUENCE [LARGE SCALE GENOMIC DNA]</scope>
    <source>
        <strain evidence="2 3">UMTAT08</strain>
    </source>
</reference>
<keyword evidence="1" id="KW-0732">Signal</keyword>
<dbReference type="STRING" id="561184.SAMN05216376_103200"/>
<evidence type="ECO:0000313" key="2">
    <source>
        <dbReference type="EMBL" id="KHQ55160.1"/>
    </source>
</evidence>
<comment type="caution">
    <text evidence="2">The sequence shown here is derived from an EMBL/GenBank/DDBJ whole genome shotgun (WGS) entry which is preliminary data.</text>
</comment>
<protein>
    <submittedName>
        <fullName evidence="2">Type I secretion target repeat protein</fullName>
    </submittedName>
</protein>
<dbReference type="Proteomes" id="UP000030960">
    <property type="component" value="Unassembled WGS sequence"/>
</dbReference>
<evidence type="ECO:0000256" key="1">
    <source>
        <dbReference type="SAM" id="SignalP"/>
    </source>
</evidence>
<organism evidence="2 3">
    <name type="scientific">Mameliella alba</name>
    <dbReference type="NCBI Taxonomy" id="561184"/>
    <lineage>
        <taxon>Bacteria</taxon>
        <taxon>Pseudomonadati</taxon>
        <taxon>Pseudomonadota</taxon>
        <taxon>Alphaproteobacteria</taxon>
        <taxon>Rhodobacterales</taxon>
        <taxon>Roseobacteraceae</taxon>
        <taxon>Mameliella</taxon>
    </lineage>
</organism>
<name>A0A0B3RW48_9RHOB</name>
<keyword evidence="3" id="KW-1185">Reference proteome</keyword>
<sequence length="204" mass="20684">MYLLAGLMGLIALGSVAIVSIGDDADEALADTGDDGDDGLPASPLSPASLGVFQFFPQGIDEGTPEGAALEDGRSLFARMGLINLAGLDPVEDAELAETGAEALQLEAFRVDVPAAPDDASAELAGADPLDYDAEQDQLVIVYDDSAGGPEPELEVSAREDDPETTEIRLGGTVLACLSTAVAPPLSSIVLVGESDAAALDLAT</sequence>
<dbReference type="EMBL" id="JSUQ01000001">
    <property type="protein sequence ID" value="KHQ55160.1"/>
    <property type="molecule type" value="Genomic_DNA"/>
</dbReference>
<feature type="signal peptide" evidence="1">
    <location>
        <begin position="1"/>
        <end position="17"/>
    </location>
</feature>
<accession>A0A0B3RW48</accession>
<proteinExistence type="predicted"/>
<feature type="chain" id="PRO_5002081395" evidence="1">
    <location>
        <begin position="18"/>
        <end position="204"/>
    </location>
</feature>
<dbReference type="AlphaFoldDB" id="A0A0B3RW48"/>
<evidence type="ECO:0000313" key="3">
    <source>
        <dbReference type="Proteomes" id="UP000030960"/>
    </source>
</evidence>